<name>A0A1A8KI02_NOTKU</name>
<reference evidence="1" key="2">
    <citation type="submission" date="2016-06" db="EMBL/GenBank/DDBJ databases">
        <title>The genome of a short-lived fish provides insights into sex chromosome evolution and the genetic control of aging.</title>
        <authorList>
            <person name="Reichwald K."/>
            <person name="Felder M."/>
            <person name="Petzold A."/>
            <person name="Koch P."/>
            <person name="Groth M."/>
            <person name="Platzer M."/>
        </authorList>
    </citation>
    <scope>NUCLEOTIDE SEQUENCE</scope>
    <source>
        <tissue evidence="1">Brain</tissue>
    </source>
</reference>
<dbReference type="AlphaFoldDB" id="A0A1A8KI02"/>
<proteinExistence type="predicted"/>
<gene>
    <name evidence="1" type="primary">Nfu_g_1_003525</name>
</gene>
<accession>A0A1A8KI02</accession>
<feature type="non-terminal residue" evidence="1">
    <location>
        <position position="86"/>
    </location>
</feature>
<organism evidence="1">
    <name type="scientific">Nothobranchius kuhntae</name>
    <name type="common">Beira killifish</name>
    <dbReference type="NCBI Taxonomy" id="321403"/>
    <lineage>
        <taxon>Eukaryota</taxon>
        <taxon>Metazoa</taxon>
        <taxon>Chordata</taxon>
        <taxon>Craniata</taxon>
        <taxon>Vertebrata</taxon>
        <taxon>Euteleostomi</taxon>
        <taxon>Actinopterygii</taxon>
        <taxon>Neopterygii</taxon>
        <taxon>Teleostei</taxon>
        <taxon>Neoteleostei</taxon>
        <taxon>Acanthomorphata</taxon>
        <taxon>Ovalentaria</taxon>
        <taxon>Atherinomorphae</taxon>
        <taxon>Cyprinodontiformes</taxon>
        <taxon>Nothobranchiidae</taxon>
        <taxon>Nothobranchius</taxon>
    </lineage>
</organism>
<reference evidence="1" key="1">
    <citation type="submission" date="2016-05" db="EMBL/GenBank/DDBJ databases">
        <authorList>
            <person name="Lavstsen T."/>
            <person name="Jespersen J.S."/>
        </authorList>
    </citation>
    <scope>NUCLEOTIDE SEQUENCE</scope>
    <source>
        <tissue evidence="1">Brain</tissue>
    </source>
</reference>
<dbReference type="EMBL" id="HAEE01011771">
    <property type="protein sequence ID" value="SBR31821.1"/>
    <property type="molecule type" value="Transcribed_RNA"/>
</dbReference>
<sequence length="86" mass="9845">DNSPCRFQRQQQQQLASAHTGELWHHFQLSLLFTRGDPTCKLKGGIGRAPQKFNPLPRPDSLCVCMYVQWGKKLFSQPQIVQVLPL</sequence>
<protein>
    <submittedName>
        <fullName evidence="1">Uncharacterized protein</fullName>
    </submittedName>
</protein>
<evidence type="ECO:0000313" key="1">
    <source>
        <dbReference type="EMBL" id="SBR31821.1"/>
    </source>
</evidence>
<feature type="non-terminal residue" evidence="1">
    <location>
        <position position="1"/>
    </location>
</feature>